<dbReference type="PROSITE" id="PS51898">
    <property type="entry name" value="TYR_RECOMBINASE"/>
    <property type="match status" value="1"/>
</dbReference>
<evidence type="ECO:0000256" key="1">
    <source>
        <dbReference type="ARBA" id="ARBA00003283"/>
    </source>
</evidence>
<comment type="function">
    <text evidence="1">Site-specific tyrosine recombinase, which acts by catalyzing the cutting and rejoining of the recombining DNA molecules.</text>
</comment>
<dbReference type="STRING" id="926561.GCA_000379025_02388"/>
<dbReference type="Pfam" id="PF13495">
    <property type="entry name" value="Phage_int_SAM_4"/>
    <property type="match status" value="1"/>
</dbReference>
<dbReference type="PANTHER" id="PTHR30349:SF64">
    <property type="entry name" value="PROPHAGE INTEGRASE INTD-RELATED"/>
    <property type="match status" value="1"/>
</dbReference>
<name>A0A4R8H1F2_9FIRM</name>
<dbReference type="Gene3D" id="1.10.443.10">
    <property type="entry name" value="Intergrase catalytic core"/>
    <property type="match status" value="1"/>
</dbReference>
<dbReference type="SUPFAM" id="SSF56349">
    <property type="entry name" value="DNA breaking-rejoining enzymes"/>
    <property type="match status" value="1"/>
</dbReference>
<feature type="domain" description="Tyr recombinase" evidence="7">
    <location>
        <begin position="169"/>
        <end position="342"/>
    </location>
</feature>
<dbReference type="Proteomes" id="UP000295832">
    <property type="component" value="Unassembled WGS sequence"/>
</dbReference>
<dbReference type="Pfam" id="PF00589">
    <property type="entry name" value="Phage_integrase"/>
    <property type="match status" value="1"/>
</dbReference>
<evidence type="ECO:0000256" key="3">
    <source>
        <dbReference type="ARBA" id="ARBA00022908"/>
    </source>
</evidence>
<dbReference type="InterPro" id="IPR050090">
    <property type="entry name" value="Tyrosine_recombinase_XerCD"/>
</dbReference>
<accession>A0A4R8H1F2</accession>
<keyword evidence="4 6" id="KW-0238">DNA-binding</keyword>
<comment type="caution">
    <text evidence="9">The sequence shown here is derived from an EMBL/GenBank/DDBJ whole genome shotgun (WGS) entry which is preliminary data.</text>
</comment>
<dbReference type="EMBL" id="SOEG01000029">
    <property type="protein sequence ID" value="TDX48373.1"/>
    <property type="molecule type" value="Genomic_DNA"/>
</dbReference>
<protein>
    <submittedName>
        <fullName evidence="9">Site-specific recombinase XerD</fullName>
    </submittedName>
</protein>
<dbReference type="NCBIfam" id="NF040815">
    <property type="entry name" value="recomb_XerA_Arch"/>
    <property type="match status" value="1"/>
</dbReference>
<evidence type="ECO:0000256" key="2">
    <source>
        <dbReference type="ARBA" id="ARBA00008857"/>
    </source>
</evidence>
<dbReference type="Gene3D" id="1.10.150.130">
    <property type="match status" value="1"/>
</dbReference>
<dbReference type="InterPro" id="IPR004107">
    <property type="entry name" value="Integrase_SAM-like_N"/>
</dbReference>
<dbReference type="PROSITE" id="PS51900">
    <property type="entry name" value="CB"/>
    <property type="match status" value="1"/>
</dbReference>
<dbReference type="RefSeq" id="WP_134118161.1">
    <property type="nucleotide sequence ID" value="NZ_SOEG01000029.1"/>
</dbReference>
<evidence type="ECO:0000256" key="6">
    <source>
        <dbReference type="PROSITE-ProRule" id="PRU01248"/>
    </source>
</evidence>
<keyword evidence="10" id="KW-1185">Reference proteome</keyword>
<dbReference type="GO" id="GO:0003677">
    <property type="term" value="F:DNA binding"/>
    <property type="evidence" value="ECO:0007669"/>
    <property type="project" value="UniProtKB-UniRule"/>
</dbReference>
<comment type="similarity">
    <text evidence="2">Belongs to the 'phage' integrase family.</text>
</comment>
<dbReference type="InterPro" id="IPR011010">
    <property type="entry name" value="DNA_brk_join_enz"/>
</dbReference>
<sequence length="347" mass="40921">MSICILREGAEIIVDFSYTKERVNKIKRIRGRRWDHENKVWRLPYHVDKLLEIQELFKDEKLDIQFEYYKENDIILIKVEEELKIQGYSSNTVKVYLSHIKKFADYISQNLSEITEKEIKKYILFLLDKQNFSHSFVNQAISALKFFIAEILKMGDISLSIPRPNNEKTLPKVLSEEEVFKILNSLDNQKHKTILYLTYSAGLRVSEVVKLKCEDIDSDRMLIRVNQGKGRKDRYTILSKVALEQLRKYYKLSKPKEWLFPSRCSNSHLSKRTVQRIFKSACYKAKIQKKVGIHSLRHSFATHLLERGVDLRYIQELLGHQSTKTTEIYTHVSNKNIGKIESPLDKF</sequence>
<feature type="domain" description="Core-binding (CB)" evidence="8">
    <location>
        <begin position="70"/>
        <end position="152"/>
    </location>
</feature>
<reference evidence="9 10" key="1">
    <citation type="submission" date="2019-03" db="EMBL/GenBank/DDBJ databases">
        <title>Subsurface microbial communities from deep shales in Ohio and West Virginia, USA.</title>
        <authorList>
            <person name="Wrighton K."/>
        </authorList>
    </citation>
    <scope>NUCLEOTIDE SEQUENCE [LARGE SCALE GENOMIC DNA]</scope>
    <source>
        <strain evidence="9 10">MSL 6dP</strain>
    </source>
</reference>
<dbReference type="InterPro" id="IPR013762">
    <property type="entry name" value="Integrase-like_cat_sf"/>
</dbReference>
<evidence type="ECO:0000313" key="10">
    <source>
        <dbReference type="Proteomes" id="UP000295832"/>
    </source>
</evidence>
<dbReference type="InterPro" id="IPR044068">
    <property type="entry name" value="CB"/>
</dbReference>
<keyword evidence="3" id="KW-0229">DNA integration</keyword>
<dbReference type="AlphaFoldDB" id="A0A4R8H1F2"/>
<evidence type="ECO:0000256" key="5">
    <source>
        <dbReference type="ARBA" id="ARBA00023172"/>
    </source>
</evidence>
<gene>
    <name evidence="9" type="ORF">C7959_12934</name>
</gene>
<keyword evidence="5" id="KW-0233">DNA recombination</keyword>
<evidence type="ECO:0000256" key="4">
    <source>
        <dbReference type="ARBA" id="ARBA00023125"/>
    </source>
</evidence>
<evidence type="ECO:0000259" key="7">
    <source>
        <dbReference type="PROSITE" id="PS51898"/>
    </source>
</evidence>
<dbReference type="GO" id="GO:0006310">
    <property type="term" value="P:DNA recombination"/>
    <property type="evidence" value="ECO:0007669"/>
    <property type="project" value="UniProtKB-KW"/>
</dbReference>
<dbReference type="PANTHER" id="PTHR30349">
    <property type="entry name" value="PHAGE INTEGRASE-RELATED"/>
    <property type="match status" value="1"/>
</dbReference>
<dbReference type="InterPro" id="IPR002104">
    <property type="entry name" value="Integrase_catalytic"/>
</dbReference>
<dbReference type="InterPro" id="IPR010998">
    <property type="entry name" value="Integrase_recombinase_N"/>
</dbReference>
<evidence type="ECO:0000259" key="8">
    <source>
        <dbReference type="PROSITE" id="PS51900"/>
    </source>
</evidence>
<evidence type="ECO:0000313" key="9">
    <source>
        <dbReference type="EMBL" id="TDX48373.1"/>
    </source>
</evidence>
<proteinExistence type="inferred from homology"/>
<dbReference type="GO" id="GO:0015074">
    <property type="term" value="P:DNA integration"/>
    <property type="evidence" value="ECO:0007669"/>
    <property type="project" value="UniProtKB-KW"/>
</dbReference>
<organism evidence="9 10">
    <name type="scientific">Orenia marismortui</name>
    <dbReference type="NCBI Taxonomy" id="46469"/>
    <lineage>
        <taxon>Bacteria</taxon>
        <taxon>Bacillati</taxon>
        <taxon>Bacillota</taxon>
        <taxon>Clostridia</taxon>
        <taxon>Halanaerobiales</taxon>
        <taxon>Halobacteroidaceae</taxon>
        <taxon>Orenia</taxon>
    </lineage>
</organism>